<evidence type="ECO:0000313" key="3">
    <source>
        <dbReference type="Proteomes" id="UP000030690"/>
    </source>
</evidence>
<proteinExistence type="predicted"/>
<feature type="compositionally biased region" description="Basic residues" evidence="1">
    <location>
        <begin position="19"/>
        <end position="37"/>
    </location>
</feature>
<feature type="compositionally biased region" description="Basic and acidic residues" evidence="1">
    <location>
        <begin position="70"/>
        <end position="85"/>
    </location>
</feature>
<evidence type="ECO:0000256" key="1">
    <source>
        <dbReference type="SAM" id="MobiDB-lite"/>
    </source>
</evidence>
<organism evidence="2 3">
    <name type="scientific">Plasmodium falciparum Vietnam Oak-Knoll</name>
    <name type="common">FVO</name>
    <dbReference type="NCBI Taxonomy" id="1036723"/>
    <lineage>
        <taxon>Eukaryota</taxon>
        <taxon>Sar</taxon>
        <taxon>Alveolata</taxon>
        <taxon>Apicomplexa</taxon>
        <taxon>Aconoidasida</taxon>
        <taxon>Haemosporida</taxon>
        <taxon>Plasmodiidae</taxon>
        <taxon>Plasmodium</taxon>
        <taxon>Plasmodium (Laverania)</taxon>
    </lineage>
</organism>
<dbReference type="EMBL" id="KI925065">
    <property type="protein sequence ID" value="ETW19463.1"/>
    <property type="molecule type" value="Genomic_DNA"/>
</dbReference>
<reference evidence="2 3" key="2">
    <citation type="submission" date="2013-02" db="EMBL/GenBank/DDBJ databases">
        <title>The Genome Sequence of Plasmodium falciparum Vietnam Oak-Knoll (FVO).</title>
        <authorList>
            <consortium name="The Broad Institute Genome Sequencing Platform"/>
            <consortium name="The Broad Institute Genome Sequencing Center for Infectious Disease"/>
            <person name="Neafsey D."/>
            <person name="Cheeseman I."/>
            <person name="Volkman S."/>
            <person name="Adams J."/>
            <person name="Walker B."/>
            <person name="Young S.K."/>
            <person name="Zeng Q."/>
            <person name="Gargeya S."/>
            <person name="Fitzgerald M."/>
            <person name="Haas B."/>
            <person name="Abouelleil A."/>
            <person name="Alvarado L."/>
            <person name="Arachchi H.M."/>
            <person name="Berlin A.M."/>
            <person name="Chapman S.B."/>
            <person name="Dewar J."/>
            <person name="Goldberg J."/>
            <person name="Griggs A."/>
            <person name="Gujja S."/>
            <person name="Hansen M."/>
            <person name="Howarth C."/>
            <person name="Imamovic A."/>
            <person name="Larimer J."/>
            <person name="McCowan C."/>
            <person name="Murphy C."/>
            <person name="Neiman D."/>
            <person name="Pearson M."/>
            <person name="Priest M."/>
            <person name="Roberts A."/>
            <person name="Saif S."/>
            <person name="Shea T."/>
            <person name="Sisk P."/>
            <person name="Sykes S."/>
            <person name="Wortman J."/>
            <person name="Nusbaum C."/>
            <person name="Birren B."/>
        </authorList>
    </citation>
    <scope>NUCLEOTIDE SEQUENCE [LARGE SCALE GENOMIC DNA]</scope>
    <source>
        <strain evidence="3">Vietnam Oak-Knoll (FVO)</strain>
    </source>
</reference>
<reference evidence="2 3" key="1">
    <citation type="submission" date="2013-02" db="EMBL/GenBank/DDBJ databases">
        <title>The Genome Annotation of Plasmodium falciparum Vietnam Oak-Knoll (FVO).</title>
        <authorList>
            <consortium name="The Broad Institute Genome Sequencing Platform"/>
            <consortium name="The Broad Institute Genome Sequencing Center for Infectious Disease"/>
            <person name="Neafsey D."/>
            <person name="Hoffman S."/>
            <person name="Volkman S."/>
            <person name="Rosenthal P."/>
            <person name="Walker B."/>
            <person name="Young S.K."/>
            <person name="Zeng Q."/>
            <person name="Gargeya S."/>
            <person name="Fitzgerald M."/>
            <person name="Haas B."/>
            <person name="Abouelleil A."/>
            <person name="Allen A.W."/>
            <person name="Alvarado L."/>
            <person name="Arachchi H.M."/>
            <person name="Berlin A.M."/>
            <person name="Chapman S.B."/>
            <person name="Gainer-Dewar J."/>
            <person name="Goldberg J."/>
            <person name="Griggs A."/>
            <person name="Gujja S."/>
            <person name="Hansen M."/>
            <person name="Howarth C."/>
            <person name="Imamovic A."/>
            <person name="Ireland A."/>
            <person name="Larimer J."/>
            <person name="McCowan C."/>
            <person name="Murphy C."/>
            <person name="Pearson M."/>
            <person name="Poon T.W."/>
            <person name="Priest M."/>
            <person name="Roberts A."/>
            <person name="Saif S."/>
            <person name="Shea T."/>
            <person name="Sisk P."/>
            <person name="Sykes S."/>
            <person name="Wortman J."/>
            <person name="Nusbaum C."/>
            <person name="Birren B."/>
        </authorList>
    </citation>
    <scope>NUCLEOTIDE SEQUENCE [LARGE SCALE GENOMIC DNA]</scope>
    <source>
        <strain evidence="3">Vietnam Oak-Knoll (FVO)</strain>
    </source>
</reference>
<dbReference type="Proteomes" id="UP000030690">
    <property type="component" value="Unassembled WGS sequence"/>
</dbReference>
<name>A0A024V8V3_PLAFA</name>
<sequence length="118" mass="14261">MEEEKNEQFENKLNSNDIKKRKKRKKKIIINVRKKSQRASLSTSQNDVEQNEFIEINHKKNDKKKVNNKRNNENKSNDIKNDKKNNNIKHTKKIQFFDKQYNINEVGKCQISEFLLKR</sequence>
<feature type="compositionally biased region" description="Polar residues" evidence="1">
    <location>
        <begin position="38"/>
        <end position="48"/>
    </location>
</feature>
<dbReference type="AlphaFoldDB" id="A0A024V8V3"/>
<protein>
    <submittedName>
        <fullName evidence="2">Uncharacterized protein</fullName>
    </submittedName>
</protein>
<accession>A0A024V8V3</accession>
<feature type="compositionally biased region" description="Basic and acidic residues" evidence="1">
    <location>
        <begin position="1"/>
        <end position="10"/>
    </location>
</feature>
<evidence type="ECO:0000313" key="2">
    <source>
        <dbReference type="EMBL" id="ETW19463.1"/>
    </source>
</evidence>
<gene>
    <name evidence="2" type="ORF">PFFVO_01640</name>
</gene>
<feature type="region of interest" description="Disordered" evidence="1">
    <location>
        <begin position="1"/>
        <end position="89"/>
    </location>
</feature>